<keyword evidence="4" id="KW-1185">Reference proteome</keyword>
<dbReference type="GO" id="GO:0016020">
    <property type="term" value="C:membrane"/>
    <property type="evidence" value="ECO:0007669"/>
    <property type="project" value="UniProtKB-SubCell"/>
</dbReference>
<accession>A0ABD1HD98</accession>
<keyword evidence="1" id="KW-0406">Ion transport</keyword>
<comment type="caution">
    <text evidence="3">The sequence shown here is derived from an EMBL/GenBank/DDBJ whole genome shotgun (WGS) entry which is preliminary data.</text>
</comment>
<keyword evidence="2" id="KW-0472">Membrane</keyword>
<keyword evidence="2" id="KW-1133">Transmembrane helix</keyword>
<feature type="transmembrane region" description="Helical" evidence="2">
    <location>
        <begin position="54"/>
        <end position="75"/>
    </location>
</feature>
<dbReference type="AlphaFoldDB" id="A0ABD1HD98"/>
<keyword evidence="2" id="KW-0812">Transmembrane</keyword>
<protein>
    <submittedName>
        <fullName evidence="3">Cyclic nucleotide-gated ion channel 4</fullName>
    </submittedName>
</protein>
<keyword evidence="1" id="KW-0813">Transport</keyword>
<evidence type="ECO:0000256" key="2">
    <source>
        <dbReference type="SAM" id="Phobius"/>
    </source>
</evidence>
<organism evidence="3 4">
    <name type="scientific">Salvia divinorum</name>
    <name type="common">Maria pastora</name>
    <name type="synonym">Diviner's sage</name>
    <dbReference type="NCBI Taxonomy" id="28513"/>
    <lineage>
        <taxon>Eukaryota</taxon>
        <taxon>Viridiplantae</taxon>
        <taxon>Streptophyta</taxon>
        <taxon>Embryophyta</taxon>
        <taxon>Tracheophyta</taxon>
        <taxon>Spermatophyta</taxon>
        <taxon>Magnoliopsida</taxon>
        <taxon>eudicotyledons</taxon>
        <taxon>Gunneridae</taxon>
        <taxon>Pentapetalae</taxon>
        <taxon>asterids</taxon>
        <taxon>lamiids</taxon>
        <taxon>Lamiales</taxon>
        <taxon>Lamiaceae</taxon>
        <taxon>Nepetoideae</taxon>
        <taxon>Mentheae</taxon>
        <taxon>Salviinae</taxon>
        <taxon>Salvia</taxon>
        <taxon>Salvia subgen. Calosphace</taxon>
    </lineage>
</organism>
<gene>
    <name evidence="3" type="primary">CNGC4</name>
    <name evidence="3" type="ORF">AAHA92_13925</name>
</gene>
<dbReference type="GO" id="GO:0034220">
    <property type="term" value="P:monoatomic ion transmembrane transport"/>
    <property type="evidence" value="ECO:0007669"/>
    <property type="project" value="UniProtKB-KW"/>
</dbReference>
<name>A0ABD1HD98_SALDI</name>
<dbReference type="Proteomes" id="UP001567538">
    <property type="component" value="Unassembled WGS sequence"/>
</dbReference>
<dbReference type="Gene3D" id="1.10.287.630">
    <property type="entry name" value="Helix hairpin bin"/>
    <property type="match status" value="1"/>
</dbReference>
<evidence type="ECO:0000313" key="4">
    <source>
        <dbReference type="Proteomes" id="UP001567538"/>
    </source>
</evidence>
<reference evidence="3 4" key="1">
    <citation type="submission" date="2024-06" db="EMBL/GenBank/DDBJ databases">
        <title>A chromosome level genome sequence of Diviner's sage (Salvia divinorum).</title>
        <authorList>
            <person name="Ford S.A."/>
            <person name="Ro D.-K."/>
            <person name="Ness R.W."/>
            <person name="Phillips M.A."/>
        </authorList>
    </citation>
    <scope>NUCLEOTIDE SEQUENCE [LARGE SCALE GENOMIC DNA]</scope>
    <source>
        <strain evidence="3">SAF-2024a</strain>
        <tissue evidence="3">Leaf</tissue>
    </source>
</reference>
<dbReference type="PANTHER" id="PTHR45651">
    <property type="entry name" value="CYCLIC NUCLEOTIDE-GATED ION CHANNEL 15-RELATED-RELATED"/>
    <property type="match status" value="1"/>
</dbReference>
<dbReference type="PANTHER" id="PTHR45651:SF14">
    <property type="entry name" value="CYCLIC NUCLEOTIDE-GATED ION CHANNEL 4"/>
    <property type="match status" value="1"/>
</dbReference>
<sequence length="114" mass="13134">MIILELNRTVGLGPKLRRVQRRPAGSTEEEYKTKASAFGNLETLTDWSEMSFTIISNSVGVVIVTTLIGNIKNFLTEIMSKKQAMLLKMGNVEWWMGKRRLPQAMRQRVRNHER</sequence>
<evidence type="ECO:0000256" key="1">
    <source>
        <dbReference type="ARBA" id="ARBA00023303"/>
    </source>
</evidence>
<proteinExistence type="predicted"/>
<dbReference type="SUPFAM" id="SSF81324">
    <property type="entry name" value="Voltage-gated potassium channels"/>
    <property type="match status" value="1"/>
</dbReference>
<keyword evidence="1" id="KW-0407">Ion channel</keyword>
<dbReference type="EMBL" id="JBEAFC010000006">
    <property type="protein sequence ID" value="KAL1553223.1"/>
    <property type="molecule type" value="Genomic_DNA"/>
</dbReference>
<evidence type="ECO:0000313" key="3">
    <source>
        <dbReference type="EMBL" id="KAL1553223.1"/>
    </source>
</evidence>